<evidence type="ECO:0000313" key="5">
    <source>
        <dbReference type="Proteomes" id="UP001307849"/>
    </source>
</evidence>
<comment type="similarity">
    <text evidence="1">Belongs to the SRR1 family.</text>
</comment>
<evidence type="ECO:0000256" key="2">
    <source>
        <dbReference type="SAM" id="MobiDB-lite"/>
    </source>
</evidence>
<dbReference type="AlphaFoldDB" id="A0AAN8RMP6"/>
<dbReference type="EMBL" id="JAVHJM010000005">
    <property type="protein sequence ID" value="KAK6513950.1"/>
    <property type="molecule type" value="Genomic_DNA"/>
</dbReference>
<gene>
    <name evidence="4" type="ORF">TWF506_008380</name>
</gene>
<sequence length="346" mass="38713">MSARQRHSRITTDDGWTTISYANSRKSKTPNGKNDNKKKGGKKKQNNVEKKKDDANSTVNHANGINSALLAHKSDLDFHNKTDVINDGEIDEAELENLKTRVEKRIAKFMKSECYGKLKEMVRREFSPSVEEGGDGRIGNVLILALGSLSEGFQASPIYQLAAILSIIEALKEPYGCSNKSVGSEVSEKEKVETDEKKKDDVNKEDTNLSILTYDPIHTPIDISILSSYNLTTVSESSIPTTTTNQDARDKDWYENAVVYMPHASIWLNHKYFMYKPKVWIGNAFEVYEDAVVEGGEVDKMLKDAARVRREEGYEKLEWPEEEWGGGSAFNDMVVYVRRGGGAAAG</sequence>
<keyword evidence="5" id="KW-1185">Reference proteome</keyword>
<feature type="compositionally biased region" description="Basic and acidic residues" evidence="2">
    <location>
        <begin position="46"/>
        <end position="55"/>
    </location>
</feature>
<evidence type="ECO:0000313" key="4">
    <source>
        <dbReference type="EMBL" id="KAK6513950.1"/>
    </source>
</evidence>
<reference evidence="4 5" key="1">
    <citation type="submission" date="2019-10" db="EMBL/GenBank/DDBJ databases">
        <authorList>
            <person name="Palmer J.M."/>
        </authorList>
    </citation>
    <scope>NUCLEOTIDE SEQUENCE [LARGE SCALE GENOMIC DNA]</scope>
    <source>
        <strain evidence="4 5">TWF506</strain>
    </source>
</reference>
<feature type="region of interest" description="Disordered" evidence="2">
    <location>
        <begin position="1"/>
        <end position="60"/>
    </location>
</feature>
<dbReference type="InterPro" id="IPR012942">
    <property type="entry name" value="SRR1-like"/>
</dbReference>
<dbReference type="Pfam" id="PF07985">
    <property type="entry name" value="SRR1"/>
    <property type="match status" value="1"/>
</dbReference>
<comment type="caution">
    <text evidence="4">The sequence shown here is derived from an EMBL/GenBank/DDBJ whole genome shotgun (WGS) entry which is preliminary data.</text>
</comment>
<evidence type="ECO:0000259" key="3">
    <source>
        <dbReference type="Pfam" id="PF07985"/>
    </source>
</evidence>
<feature type="compositionally biased region" description="Polar residues" evidence="2">
    <location>
        <begin position="14"/>
        <end position="24"/>
    </location>
</feature>
<name>A0AAN8RMP6_9PEZI</name>
<dbReference type="InterPro" id="IPR040044">
    <property type="entry name" value="SRR1L"/>
</dbReference>
<dbReference type="Proteomes" id="UP001307849">
    <property type="component" value="Unassembled WGS sequence"/>
</dbReference>
<dbReference type="GO" id="GO:0005634">
    <property type="term" value="C:nucleus"/>
    <property type="evidence" value="ECO:0007669"/>
    <property type="project" value="TreeGrafter"/>
</dbReference>
<protein>
    <recommendedName>
        <fullName evidence="3">SRR1-like domain-containing protein</fullName>
    </recommendedName>
</protein>
<dbReference type="PANTHER" id="PTHR28626">
    <property type="entry name" value="SRR1-LIKE PROTEIN"/>
    <property type="match status" value="1"/>
</dbReference>
<dbReference type="GO" id="GO:0005737">
    <property type="term" value="C:cytoplasm"/>
    <property type="evidence" value="ECO:0007669"/>
    <property type="project" value="TreeGrafter"/>
</dbReference>
<feature type="domain" description="SRR1-like" evidence="3">
    <location>
        <begin position="132"/>
        <end position="336"/>
    </location>
</feature>
<evidence type="ECO:0000256" key="1">
    <source>
        <dbReference type="ARBA" id="ARBA00009856"/>
    </source>
</evidence>
<feature type="region of interest" description="Disordered" evidence="2">
    <location>
        <begin position="179"/>
        <end position="201"/>
    </location>
</feature>
<feature type="compositionally biased region" description="Basic and acidic residues" evidence="2">
    <location>
        <begin position="186"/>
        <end position="201"/>
    </location>
</feature>
<dbReference type="PANTHER" id="PTHR28626:SF3">
    <property type="entry name" value="SRR1-LIKE PROTEIN"/>
    <property type="match status" value="1"/>
</dbReference>
<accession>A0AAN8RMP6</accession>
<organism evidence="4 5">
    <name type="scientific">Arthrobotrys conoides</name>
    <dbReference type="NCBI Taxonomy" id="74498"/>
    <lineage>
        <taxon>Eukaryota</taxon>
        <taxon>Fungi</taxon>
        <taxon>Dikarya</taxon>
        <taxon>Ascomycota</taxon>
        <taxon>Pezizomycotina</taxon>
        <taxon>Orbiliomycetes</taxon>
        <taxon>Orbiliales</taxon>
        <taxon>Orbiliaceae</taxon>
        <taxon>Arthrobotrys</taxon>
    </lineage>
</organism>
<proteinExistence type="inferred from homology"/>